<comment type="similarity">
    <text evidence="1">Belongs to the LDH2/MDH2 oxidoreductase family.</text>
</comment>
<sequence length="293" mass="29710">MTASADAFPSSSTPTPTPDPQAAGLVPLAWDAAEDLVVQVLQHAGALPESARAAAQALVLSEAQGLSSHGLARIPSYVGHLRSGRARGGAQPRIVHRRGAALLVDAQDGLAFGACALGMREAIAMAREQGVALLGVTNSHHAGVVVDHLRPAAAAGMVGLGFSNASACMPVTGGKRALFGTNPIAAIFPRQAGSQPADPLMIDLALSEVARGKLLTAAQRGEPIQLGWAVDKNGQPTTDPVAGLAGSMLPVGAATSPKGAMLALMVEVLTGALLGAHFSYEMDDLAPDLRTPI</sequence>
<dbReference type="PANTHER" id="PTHR11091:SF0">
    <property type="entry name" value="MALATE DEHYDROGENASE"/>
    <property type="match status" value="1"/>
</dbReference>
<dbReference type="InterPro" id="IPR043143">
    <property type="entry name" value="Mal/L-sulf/L-lact_DH-like_NADP"/>
</dbReference>
<protein>
    <submittedName>
        <fullName evidence="4">(2R)-3-sulfolactate dehydrogenase (NADP(+))</fullName>
    </submittedName>
</protein>
<gene>
    <name evidence="4" type="primary">comC_1</name>
    <name evidence="4" type="ORF">GAK30_03486</name>
</gene>
<name>A0A7V8FL53_9BURK</name>
<keyword evidence="2" id="KW-0560">Oxidoreductase</keyword>
<evidence type="ECO:0000256" key="2">
    <source>
        <dbReference type="ARBA" id="ARBA00023002"/>
    </source>
</evidence>
<evidence type="ECO:0000256" key="1">
    <source>
        <dbReference type="ARBA" id="ARBA00006056"/>
    </source>
</evidence>
<dbReference type="Proteomes" id="UP000461670">
    <property type="component" value="Unassembled WGS sequence"/>
</dbReference>
<evidence type="ECO:0000256" key="3">
    <source>
        <dbReference type="SAM" id="MobiDB-lite"/>
    </source>
</evidence>
<reference evidence="5" key="1">
    <citation type="journal article" date="2020" name="MBio">
        <title>Horizontal gene transfer to a defensive symbiont with a reduced genome amongst a multipartite beetle microbiome.</title>
        <authorList>
            <person name="Waterworth S.C."/>
            <person name="Florez L.V."/>
            <person name="Rees E.R."/>
            <person name="Hertweck C."/>
            <person name="Kaltenpoth M."/>
            <person name="Kwan J.C."/>
        </authorList>
    </citation>
    <scope>NUCLEOTIDE SEQUENCE [LARGE SCALE GENOMIC DNA]</scope>
</reference>
<dbReference type="PANTHER" id="PTHR11091">
    <property type="entry name" value="OXIDOREDUCTASE-RELATED"/>
    <property type="match status" value="1"/>
</dbReference>
<dbReference type="InterPro" id="IPR036111">
    <property type="entry name" value="Mal/L-sulfo/L-lacto_DH-like_sf"/>
</dbReference>
<dbReference type="SUPFAM" id="SSF89733">
    <property type="entry name" value="L-sulfolactate dehydrogenase-like"/>
    <property type="match status" value="1"/>
</dbReference>
<comment type="caution">
    <text evidence="4">The sequence shown here is derived from an EMBL/GenBank/DDBJ whole genome shotgun (WGS) entry which is preliminary data.</text>
</comment>
<dbReference type="Gene3D" id="3.30.1370.60">
    <property type="entry name" value="Hypothetical oxidoreductase yiak, domain 2"/>
    <property type="match status" value="1"/>
</dbReference>
<dbReference type="InterPro" id="IPR043144">
    <property type="entry name" value="Mal/L-sulf/L-lact_DH-like_ah"/>
</dbReference>
<dbReference type="AlphaFoldDB" id="A0A7V8FL53"/>
<organism evidence="4 5">
    <name type="scientific">Paracidovorax wautersii</name>
    <dbReference type="NCBI Taxonomy" id="1177982"/>
    <lineage>
        <taxon>Bacteria</taxon>
        <taxon>Pseudomonadati</taxon>
        <taxon>Pseudomonadota</taxon>
        <taxon>Betaproteobacteria</taxon>
        <taxon>Burkholderiales</taxon>
        <taxon>Comamonadaceae</taxon>
        <taxon>Paracidovorax</taxon>
    </lineage>
</organism>
<feature type="region of interest" description="Disordered" evidence="3">
    <location>
        <begin position="1"/>
        <end position="23"/>
    </location>
</feature>
<dbReference type="GO" id="GO:0016491">
    <property type="term" value="F:oxidoreductase activity"/>
    <property type="evidence" value="ECO:0007669"/>
    <property type="project" value="UniProtKB-KW"/>
</dbReference>
<evidence type="ECO:0000313" key="4">
    <source>
        <dbReference type="EMBL" id="KAF1018825.1"/>
    </source>
</evidence>
<dbReference type="Gene3D" id="1.10.1530.10">
    <property type="match status" value="1"/>
</dbReference>
<evidence type="ECO:0000313" key="5">
    <source>
        <dbReference type="Proteomes" id="UP000461670"/>
    </source>
</evidence>
<feature type="compositionally biased region" description="Low complexity" evidence="3">
    <location>
        <begin position="1"/>
        <end position="14"/>
    </location>
</feature>
<dbReference type="EMBL" id="WNDQ01000073">
    <property type="protein sequence ID" value="KAF1018825.1"/>
    <property type="molecule type" value="Genomic_DNA"/>
</dbReference>
<dbReference type="Pfam" id="PF02615">
    <property type="entry name" value="Ldh_2"/>
    <property type="match status" value="1"/>
</dbReference>
<proteinExistence type="inferred from homology"/>
<dbReference type="InterPro" id="IPR003767">
    <property type="entry name" value="Malate/L-lactate_DH-like"/>
</dbReference>
<accession>A0A7V8FL53</accession>